<dbReference type="AlphaFoldDB" id="G4Z5J7"/>
<dbReference type="Proteomes" id="UP000002640">
    <property type="component" value="Unassembled WGS sequence"/>
</dbReference>
<dbReference type="SUPFAM" id="SSF55797">
    <property type="entry name" value="PR-1-like"/>
    <property type="match status" value="1"/>
</dbReference>
<dbReference type="STRING" id="1094619.G4Z5J7"/>
<dbReference type="InterPro" id="IPR003609">
    <property type="entry name" value="Pan_app"/>
</dbReference>
<dbReference type="Pfam" id="PF00188">
    <property type="entry name" value="CAP"/>
    <property type="match status" value="1"/>
</dbReference>
<dbReference type="OMA" id="MWENNCN"/>
<accession>G4Z5J7</accession>
<dbReference type="SMR" id="G4Z5J7"/>
<proteinExistence type="predicted"/>
<dbReference type="KEGG" id="psoj:PHYSODRAFT_329590"/>
<evidence type="ECO:0000259" key="2">
    <source>
        <dbReference type="Pfam" id="PF00188"/>
    </source>
</evidence>
<evidence type="ECO:0000313" key="4">
    <source>
        <dbReference type="EMBL" id="EGZ21675.1"/>
    </source>
</evidence>
<dbReference type="InterPro" id="IPR035940">
    <property type="entry name" value="CAP_sf"/>
</dbReference>
<evidence type="ECO:0000313" key="5">
    <source>
        <dbReference type="Proteomes" id="UP000002640"/>
    </source>
</evidence>
<dbReference type="CDD" id="cd05379">
    <property type="entry name" value="CAP_bacterial"/>
    <property type="match status" value="1"/>
</dbReference>
<reference evidence="4 5" key="1">
    <citation type="journal article" date="2006" name="Science">
        <title>Phytophthora genome sequences uncover evolutionary origins and mechanisms of pathogenesis.</title>
        <authorList>
            <person name="Tyler B.M."/>
            <person name="Tripathy S."/>
            <person name="Zhang X."/>
            <person name="Dehal P."/>
            <person name="Jiang R.H."/>
            <person name="Aerts A."/>
            <person name="Arredondo F.D."/>
            <person name="Baxter L."/>
            <person name="Bensasson D."/>
            <person name="Beynon J.L."/>
            <person name="Chapman J."/>
            <person name="Damasceno C.M."/>
            <person name="Dorrance A.E."/>
            <person name="Dou D."/>
            <person name="Dickerman A.W."/>
            <person name="Dubchak I.L."/>
            <person name="Garbelotto M."/>
            <person name="Gijzen M."/>
            <person name="Gordon S.G."/>
            <person name="Govers F."/>
            <person name="Grunwald N.J."/>
            <person name="Huang W."/>
            <person name="Ivors K.L."/>
            <person name="Jones R.W."/>
            <person name="Kamoun S."/>
            <person name="Krampis K."/>
            <person name="Lamour K.H."/>
            <person name="Lee M.K."/>
            <person name="McDonald W.H."/>
            <person name="Medina M."/>
            <person name="Meijer H.J."/>
            <person name="Nordberg E.K."/>
            <person name="Maclean D.J."/>
            <person name="Ospina-Giraldo M.D."/>
            <person name="Morris P.F."/>
            <person name="Phuntumart V."/>
            <person name="Putnam N.H."/>
            <person name="Rash S."/>
            <person name="Rose J.K."/>
            <person name="Sakihama Y."/>
            <person name="Salamov A.A."/>
            <person name="Savidor A."/>
            <person name="Scheuring C.F."/>
            <person name="Smith B.M."/>
            <person name="Sobral B.W."/>
            <person name="Terry A."/>
            <person name="Torto-Alalibo T.A."/>
            <person name="Win J."/>
            <person name="Xu Z."/>
            <person name="Zhang H."/>
            <person name="Grigoriev I.V."/>
            <person name="Rokhsar D.S."/>
            <person name="Boore J.L."/>
        </authorList>
    </citation>
    <scope>NUCLEOTIDE SEQUENCE [LARGE SCALE GENOMIC DNA]</scope>
    <source>
        <strain evidence="4 5">P6497</strain>
    </source>
</reference>
<dbReference type="Gene3D" id="3.40.33.10">
    <property type="entry name" value="CAP"/>
    <property type="match status" value="1"/>
</dbReference>
<gene>
    <name evidence="4" type="ORF">PHYSODRAFT_329590</name>
</gene>
<feature type="signal peptide" evidence="1">
    <location>
        <begin position="1"/>
        <end position="26"/>
    </location>
</feature>
<keyword evidence="5" id="KW-1185">Reference proteome</keyword>
<feature type="chain" id="PRO_5003471903" description="SCP domain-containing protein" evidence="1">
    <location>
        <begin position="27"/>
        <end position="274"/>
    </location>
</feature>
<dbReference type="PANTHER" id="PTHR31157">
    <property type="entry name" value="SCP DOMAIN-CONTAINING PROTEIN"/>
    <property type="match status" value="1"/>
</dbReference>
<dbReference type="RefSeq" id="XP_009524392.1">
    <property type="nucleotide sequence ID" value="XM_009526097.1"/>
</dbReference>
<dbReference type="InParanoid" id="G4Z5J7"/>
<keyword evidence="1" id="KW-0732">Signal</keyword>
<dbReference type="EMBL" id="JH159153">
    <property type="protein sequence ID" value="EGZ21675.1"/>
    <property type="molecule type" value="Genomic_DNA"/>
</dbReference>
<evidence type="ECO:0000259" key="3">
    <source>
        <dbReference type="Pfam" id="PF14295"/>
    </source>
</evidence>
<dbReference type="GeneID" id="20645968"/>
<evidence type="ECO:0008006" key="6">
    <source>
        <dbReference type="Google" id="ProtNLM"/>
    </source>
</evidence>
<feature type="domain" description="SCP" evidence="2">
    <location>
        <begin position="152"/>
        <end position="271"/>
    </location>
</feature>
<dbReference type="Pfam" id="PF14295">
    <property type="entry name" value="PAN_4"/>
    <property type="match status" value="1"/>
</dbReference>
<sequence>MPRLSIFATIAASAVAFVSVVPSASGFQLGSGGRVMWENNCNFNGNDYRWMTGIPDVCGDVCASDSTCTHWTWTNSNGGICWFKKGTRSTKAQKYGTHCGYVVSRSASATTTTTSRTQAEARGQAPAAAASTSTSTLSAVSGLSNADMGLMLSRINAYRAQYGLKALTVDNRLVTAAALHSRDQANRCTMSHTGSNGSGVGYRINAQGYDFEVAKENVAAGQSSVDEVMTAWWNSPGHRANLLSSDVENVGFGKVVNNGCGSYGTYWTQDFGSL</sequence>
<organism evidence="4 5">
    <name type="scientific">Phytophthora sojae (strain P6497)</name>
    <name type="common">Soybean stem and root rot agent</name>
    <name type="synonym">Phytophthora megasperma f. sp. glycines</name>
    <dbReference type="NCBI Taxonomy" id="1094619"/>
    <lineage>
        <taxon>Eukaryota</taxon>
        <taxon>Sar</taxon>
        <taxon>Stramenopiles</taxon>
        <taxon>Oomycota</taxon>
        <taxon>Peronosporomycetes</taxon>
        <taxon>Peronosporales</taxon>
        <taxon>Peronosporaceae</taxon>
        <taxon>Phytophthora</taxon>
    </lineage>
</organism>
<evidence type="ECO:0000256" key="1">
    <source>
        <dbReference type="SAM" id="SignalP"/>
    </source>
</evidence>
<dbReference type="Gene3D" id="3.50.4.10">
    <property type="entry name" value="Hepatocyte Growth Factor"/>
    <property type="match status" value="1"/>
</dbReference>
<feature type="domain" description="Apple" evidence="3">
    <location>
        <begin position="42"/>
        <end position="84"/>
    </location>
</feature>
<protein>
    <recommendedName>
        <fullName evidence="6">SCP domain-containing protein</fullName>
    </recommendedName>
</protein>
<name>G4Z5J7_PHYSP</name>
<dbReference type="InterPro" id="IPR014044">
    <property type="entry name" value="CAP_dom"/>
</dbReference>
<dbReference type="PANTHER" id="PTHR31157:SF1">
    <property type="entry name" value="SCP DOMAIN-CONTAINING PROTEIN"/>
    <property type="match status" value="1"/>
</dbReference>